<evidence type="ECO:0000259" key="4">
    <source>
        <dbReference type="Pfam" id="PF02826"/>
    </source>
</evidence>
<dbReference type="PANTHER" id="PTHR42789">
    <property type="entry name" value="D-ISOMER SPECIFIC 2-HYDROXYACID DEHYDROGENASE FAMILY PROTEIN (AFU_ORTHOLOGUE AFUA_6G10090)"/>
    <property type="match status" value="1"/>
</dbReference>
<accession>E7C6K9</accession>
<dbReference type="Pfam" id="PF02826">
    <property type="entry name" value="2-Hacid_dh_C"/>
    <property type="match status" value="1"/>
</dbReference>
<dbReference type="PROSITE" id="PS00670">
    <property type="entry name" value="D_2_HYDROXYACID_DH_2"/>
    <property type="match status" value="1"/>
</dbReference>
<protein>
    <submittedName>
        <fullName evidence="5">Lactate dehydrogenase and related dehydrogenases</fullName>
    </submittedName>
</protein>
<dbReference type="SUPFAM" id="SSF51735">
    <property type="entry name" value="NAD(P)-binding Rossmann-fold domains"/>
    <property type="match status" value="1"/>
</dbReference>
<name>E7C6K9_9GAMM</name>
<reference evidence="5" key="1">
    <citation type="submission" date="2010-01" db="EMBL/GenBank/DDBJ databases">
        <title>Genome fragments of uncultured bacteria from the North Pacific subtropical Gyre.</title>
        <authorList>
            <person name="Pham V.D."/>
            <person name="Delong E.F."/>
        </authorList>
    </citation>
    <scope>NUCLEOTIDE SEQUENCE</scope>
</reference>
<keyword evidence="3" id="KW-0520">NAD</keyword>
<feature type="domain" description="D-isomer specific 2-hydroxyacid dehydrogenase NAD-binding" evidence="4">
    <location>
        <begin position="2"/>
        <end position="115"/>
    </location>
</feature>
<dbReference type="InterPro" id="IPR050857">
    <property type="entry name" value="D-2-hydroxyacid_DH"/>
</dbReference>
<dbReference type="InterPro" id="IPR029753">
    <property type="entry name" value="D-isomer_DH_CS"/>
</dbReference>
<dbReference type="InterPro" id="IPR036291">
    <property type="entry name" value="NAD(P)-bd_dom_sf"/>
</dbReference>
<dbReference type="AlphaFoldDB" id="E7C6K9"/>
<comment type="similarity">
    <text evidence="1">Belongs to the D-isomer specific 2-hydroxyacid dehydrogenase family.</text>
</comment>
<evidence type="ECO:0000256" key="3">
    <source>
        <dbReference type="ARBA" id="ARBA00023027"/>
    </source>
</evidence>
<dbReference type="GO" id="GO:0016616">
    <property type="term" value="F:oxidoreductase activity, acting on the CH-OH group of donors, NAD or NADP as acceptor"/>
    <property type="evidence" value="ECO:0007669"/>
    <property type="project" value="UniProtKB-ARBA"/>
</dbReference>
<dbReference type="InterPro" id="IPR006140">
    <property type="entry name" value="D-isomer_DH_NAD-bd"/>
</dbReference>
<proteinExistence type="inferred from homology"/>
<dbReference type="Gene3D" id="3.40.50.720">
    <property type="entry name" value="NAD(P)-binding Rossmann-like Domain"/>
    <property type="match status" value="2"/>
</dbReference>
<evidence type="ECO:0000256" key="2">
    <source>
        <dbReference type="ARBA" id="ARBA00023002"/>
    </source>
</evidence>
<organism evidence="5">
    <name type="scientific">uncultured gamma proteobacterium HF0770_07M15</name>
    <dbReference type="NCBI Taxonomy" id="723575"/>
    <lineage>
        <taxon>Bacteria</taxon>
        <taxon>Pseudomonadati</taxon>
        <taxon>Pseudomonadota</taxon>
        <taxon>Gammaproteobacteria</taxon>
        <taxon>environmental samples</taxon>
    </lineage>
</organism>
<dbReference type="PANTHER" id="PTHR42789:SF1">
    <property type="entry name" value="D-ISOMER SPECIFIC 2-HYDROXYACID DEHYDROGENASE FAMILY PROTEIN (AFU_ORTHOLOGUE AFUA_6G10090)"/>
    <property type="match status" value="1"/>
</dbReference>
<dbReference type="EMBL" id="GU568005">
    <property type="protein sequence ID" value="ADI23083.1"/>
    <property type="molecule type" value="Genomic_DNA"/>
</dbReference>
<evidence type="ECO:0000256" key="1">
    <source>
        <dbReference type="ARBA" id="ARBA00005854"/>
    </source>
</evidence>
<evidence type="ECO:0000313" key="5">
    <source>
        <dbReference type="EMBL" id="ADI23083.1"/>
    </source>
</evidence>
<dbReference type="GO" id="GO:0051287">
    <property type="term" value="F:NAD binding"/>
    <property type="evidence" value="ECO:0007669"/>
    <property type="project" value="InterPro"/>
</dbReference>
<sequence length="161" mass="17085">MLACDPAPNDAAKKLGVEFVPLESLLAQSDFVSLHTPVTSETKGLIGEAQLKQMKPDAYLINTGRGALVDEAALARALNDDGIAGAAVDTFVEEPLPSTHPFRTTKNILLAPHQAAFSSETGRKVSAACAQAIVDLMHGKRPKMVLNPEVFGSPQLRAKLN</sequence>
<keyword evidence="2" id="KW-0560">Oxidoreductase</keyword>
<dbReference type="PROSITE" id="PS00671">
    <property type="entry name" value="D_2_HYDROXYACID_DH_3"/>
    <property type="match status" value="1"/>
</dbReference>